<evidence type="ECO:0000313" key="5">
    <source>
        <dbReference type="EMBL" id="CAF1423160.1"/>
    </source>
</evidence>
<dbReference type="AlphaFoldDB" id="A0A814U2B6"/>
<dbReference type="EMBL" id="CAJNOM010000165">
    <property type="protein sequence ID" value="CAF1167953.1"/>
    <property type="molecule type" value="Genomic_DNA"/>
</dbReference>
<keyword evidence="6" id="KW-1185">Reference proteome</keyword>
<keyword evidence="1" id="KW-1133">Transmembrane helix</keyword>
<name>A0A814U2B6_9BILA</name>
<dbReference type="Proteomes" id="UP000663877">
    <property type="component" value="Unassembled WGS sequence"/>
</dbReference>
<gene>
    <name evidence="3" type="ORF">BJG266_LOCUS17790</name>
    <name evidence="4" type="ORF">QVE165_LOCUS23950</name>
    <name evidence="5" type="ORF">QVE165_LOCUS38414</name>
</gene>
<dbReference type="EMBL" id="CAJNOI010000088">
    <property type="protein sequence ID" value="CAF1035840.1"/>
    <property type="molecule type" value="Genomic_DNA"/>
</dbReference>
<dbReference type="CDD" id="cd06532">
    <property type="entry name" value="Glyco_transf_25"/>
    <property type="match status" value="1"/>
</dbReference>
<evidence type="ECO:0000313" key="3">
    <source>
        <dbReference type="EMBL" id="CAF1035840.1"/>
    </source>
</evidence>
<comment type="caution">
    <text evidence="4">The sequence shown here is derived from an EMBL/GenBank/DDBJ whole genome shotgun (WGS) entry which is preliminary data.</text>
</comment>
<evidence type="ECO:0000313" key="4">
    <source>
        <dbReference type="EMBL" id="CAF1167953.1"/>
    </source>
</evidence>
<feature type="transmembrane region" description="Helical" evidence="1">
    <location>
        <begin position="7"/>
        <end position="27"/>
    </location>
</feature>
<dbReference type="OrthoDB" id="10021867at2759"/>
<evidence type="ECO:0000256" key="1">
    <source>
        <dbReference type="SAM" id="Phobius"/>
    </source>
</evidence>
<dbReference type="InterPro" id="IPR002654">
    <property type="entry name" value="Glyco_trans_25"/>
</dbReference>
<sequence>MLFIQRYNKAICLIYFTFIFLSINYLYHFKNYSILHPIQQIKPLDRSLLFRINGSTKSLGKATSIYIINLPSRPDRRTESIALMQTLNLEAFIVPAYSVQSVEIVSQNRYRNKLLLKLTELACWASHMRVWMTIANNTLLHNNTWSFIFEDDIDLEIDTPRILKSFSHSIWNEADLIYLGHCGDIPGTLIDQSWKHIHRVHQALRPSCTHAYAIRSDAARKLIYLLSKPSRAIDDSIVKLVDNHQLVAYSIHPPLAMQLPSSNTNPSDVNHRNEQSFIYRIQFLFKKFSHWLKRVPSYEKLNKSTLQKANLTKAISWRKMYEKGVWKNYN</sequence>
<reference evidence="4" key="1">
    <citation type="submission" date="2021-02" db="EMBL/GenBank/DDBJ databases">
        <authorList>
            <person name="Nowell W R."/>
        </authorList>
    </citation>
    <scope>NUCLEOTIDE SEQUENCE</scope>
</reference>
<dbReference type="EMBL" id="CAJNOM010000412">
    <property type="protein sequence ID" value="CAF1423160.1"/>
    <property type="molecule type" value="Genomic_DNA"/>
</dbReference>
<evidence type="ECO:0000313" key="6">
    <source>
        <dbReference type="Proteomes" id="UP000663832"/>
    </source>
</evidence>
<organism evidence="4 6">
    <name type="scientific">Adineta steineri</name>
    <dbReference type="NCBI Taxonomy" id="433720"/>
    <lineage>
        <taxon>Eukaryota</taxon>
        <taxon>Metazoa</taxon>
        <taxon>Spiralia</taxon>
        <taxon>Gnathifera</taxon>
        <taxon>Rotifera</taxon>
        <taxon>Eurotatoria</taxon>
        <taxon>Bdelloidea</taxon>
        <taxon>Adinetida</taxon>
        <taxon>Adinetidae</taxon>
        <taxon>Adineta</taxon>
    </lineage>
</organism>
<accession>A0A814U2B6</accession>
<protein>
    <recommendedName>
        <fullName evidence="2">Glycosyl transferase family 25 domain-containing protein</fullName>
    </recommendedName>
</protein>
<keyword evidence="1" id="KW-0472">Membrane</keyword>
<keyword evidence="1" id="KW-0812">Transmembrane</keyword>
<dbReference type="Proteomes" id="UP000663832">
    <property type="component" value="Unassembled WGS sequence"/>
</dbReference>
<dbReference type="Pfam" id="PF01755">
    <property type="entry name" value="Glyco_transf_25"/>
    <property type="match status" value="1"/>
</dbReference>
<proteinExistence type="predicted"/>
<feature type="domain" description="Glycosyl transferase family 25" evidence="2">
    <location>
        <begin position="64"/>
        <end position="235"/>
    </location>
</feature>
<evidence type="ECO:0000259" key="2">
    <source>
        <dbReference type="Pfam" id="PF01755"/>
    </source>
</evidence>